<dbReference type="SMART" id="SM01012">
    <property type="entry name" value="ANTAR"/>
    <property type="match status" value="1"/>
</dbReference>
<dbReference type="Gene3D" id="3.40.50.2300">
    <property type="match status" value="1"/>
</dbReference>
<dbReference type="InterPro" id="IPR008327">
    <property type="entry name" value="Sig_transdc_resp-reg_antiterm"/>
</dbReference>
<dbReference type="PROSITE" id="PS50921">
    <property type="entry name" value="ANTAR"/>
    <property type="match status" value="1"/>
</dbReference>
<comment type="caution">
    <text evidence="2">The sequence shown here is derived from an EMBL/GenBank/DDBJ whole genome shotgun (WGS) entry which is preliminary data.</text>
</comment>
<proteinExistence type="predicted"/>
<dbReference type="InterPro" id="IPR036388">
    <property type="entry name" value="WH-like_DNA-bd_sf"/>
</dbReference>
<organism evidence="2">
    <name type="scientific">mine drainage metagenome</name>
    <dbReference type="NCBI Taxonomy" id="410659"/>
    <lineage>
        <taxon>unclassified sequences</taxon>
        <taxon>metagenomes</taxon>
        <taxon>ecological metagenomes</taxon>
    </lineage>
</organism>
<name>A0A1J5P8N6_9ZZZZ</name>
<dbReference type="InterPro" id="IPR005561">
    <property type="entry name" value="ANTAR"/>
</dbReference>
<dbReference type="PIRSF" id="PIRSF036382">
    <property type="entry name" value="RR_antiterm"/>
    <property type="match status" value="1"/>
</dbReference>
<protein>
    <submittedName>
        <fullName evidence="2">Aliphatic amidase regulator</fullName>
    </submittedName>
</protein>
<accession>A0A1J5P8N6</accession>
<dbReference type="Gene3D" id="1.10.10.10">
    <property type="entry name" value="Winged helix-like DNA-binding domain superfamily/Winged helix DNA-binding domain"/>
    <property type="match status" value="1"/>
</dbReference>
<evidence type="ECO:0000313" key="2">
    <source>
        <dbReference type="EMBL" id="OIQ67622.1"/>
    </source>
</evidence>
<sequence>MTRVPEHASVLRQIRSLQVVVIHPQDQDGEELSAQLHRIGCNVQTYWPELRVLPPDAGIVLLAVRPETLGIEYPWIGQPSTPPVIPVVTYENPITIEAVLQLDAFTTIASPVRSFGLLTAIAVALMQHKARHARERYIQRLEQKSTKQRVVQQAKQIMMEARGISEDEAYSILRSQSMAKRSNIEDVAHNIIEAHKTLGFD</sequence>
<dbReference type="EMBL" id="MLJW01005812">
    <property type="protein sequence ID" value="OIQ67622.1"/>
    <property type="molecule type" value="Genomic_DNA"/>
</dbReference>
<dbReference type="Pfam" id="PF03861">
    <property type="entry name" value="ANTAR"/>
    <property type="match status" value="1"/>
</dbReference>
<evidence type="ECO:0000259" key="1">
    <source>
        <dbReference type="PROSITE" id="PS50921"/>
    </source>
</evidence>
<dbReference type="SUPFAM" id="SSF52172">
    <property type="entry name" value="CheY-like"/>
    <property type="match status" value="1"/>
</dbReference>
<dbReference type="InterPro" id="IPR011006">
    <property type="entry name" value="CheY-like_superfamily"/>
</dbReference>
<dbReference type="InterPro" id="IPR049021">
    <property type="entry name" value="AmiR_N"/>
</dbReference>
<gene>
    <name evidence="2" type="primary">amiR_2</name>
    <name evidence="2" type="ORF">GALL_507970</name>
</gene>
<dbReference type="Pfam" id="PF21332">
    <property type="entry name" value="AmiR_N"/>
    <property type="match status" value="1"/>
</dbReference>
<feature type="domain" description="ANTAR" evidence="1">
    <location>
        <begin position="131"/>
        <end position="192"/>
    </location>
</feature>
<reference evidence="2" key="1">
    <citation type="submission" date="2016-10" db="EMBL/GenBank/DDBJ databases">
        <title>Sequence of Gallionella enrichment culture.</title>
        <authorList>
            <person name="Poehlein A."/>
            <person name="Muehling M."/>
            <person name="Daniel R."/>
        </authorList>
    </citation>
    <scope>NUCLEOTIDE SEQUENCE</scope>
</reference>
<dbReference type="AlphaFoldDB" id="A0A1J5P8N6"/>
<dbReference type="GO" id="GO:0003723">
    <property type="term" value="F:RNA binding"/>
    <property type="evidence" value="ECO:0007669"/>
    <property type="project" value="InterPro"/>
</dbReference>